<gene>
    <name evidence="1" type="ORF">D5086_019833</name>
</gene>
<evidence type="ECO:0000313" key="1">
    <source>
        <dbReference type="EMBL" id="KAL3578329.1"/>
    </source>
</evidence>
<evidence type="ECO:0000313" key="2">
    <source>
        <dbReference type="Proteomes" id="UP000309997"/>
    </source>
</evidence>
<protein>
    <submittedName>
        <fullName evidence="1">Uncharacterized protein</fullName>
    </submittedName>
</protein>
<sequence length="96" mass="10794">MEETGRENMKLKAAQNSNSTQGWYHPAGLWTATIPSKAFRQQSPFHRKLTSHPFAFAFTPLLQAQNANCQNSNSISGWDGNWYASKVSAHIIPLFQ</sequence>
<dbReference type="EMBL" id="RCHU02000010">
    <property type="protein sequence ID" value="KAL3578329.1"/>
    <property type="molecule type" value="Genomic_DNA"/>
</dbReference>
<accession>A0ACC4BIP8</accession>
<proteinExistence type="predicted"/>
<reference evidence="1 2" key="1">
    <citation type="journal article" date="2024" name="Plant Biotechnol. J.">
        <title>Genome and CRISPR/Cas9 system of a widespread forest tree (Populus alba) in the world.</title>
        <authorList>
            <person name="Liu Y.J."/>
            <person name="Jiang P.F."/>
            <person name="Han X.M."/>
            <person name="Li X.Y."/>
            <person name="Wang H.M."/>
            <person name="Wang Y.J."/>
            <person name="Wang X.X."/>
            <person name="Zeng Q.Y."/>
        </authorList>
    </citation>
    <scope>NUCLEOTIDE SEQUENCE [LARGE SCALE GENOMIC DNA]</scope>
    <source>
        <strain evidence="2">cv. PAL-ZL1</strain>
    </source>
</reference>
<comment type="caution">
    <text evidence="1">The sequence shown here is derived from an EMBL/GenBank/DDBJ whole genome shotgun (WGS) entry which is preliminary data.</text>
</comment>
<name>A0ACC4BIP8_POPAL</name>
<organism evidence="1 2">
    <name type="scientific">Populus alba</name>
    <name type="common">White poplar</name>
    <dbReference type="NCBI Taxonomy" id="43335"/>
    <lineage>
        <taxon>Eukaryota</taxon>
        <taxon>Viridiplantae</taxon>
        <taxon>Streptophyta</taxon>
        <taxon>Embryophyta</taxon>
        <taxon>Tracheophyta</taxon>
        <taxon>Spermatophyta</taxon>
        <taxon>Magnoliopsida</taxon>
        <taxon>eudicotyledons</taxon>
        <taxon>Gunneridae</taxon>
        <taxon>Pentapetalae</taxon>
        <taxon>rosids</taxon>
        <taxon>fabids</taxon>
        <taxon>Malpighiales</taxon>
        <taxon>Salicaceae</taxon>
        <taxon>Saliceae</taxon>
        <taxon>Populus</taxon>
    </lineage>
</organism>
<dbReference type="Proteomes" id="UP000309997">
    <property type="component" value="Unassembled WGS sequence"/>
</dbReference>
<keyword evidence="2" id="KW-1185">Reference proteome</keyword>